<comment type="subcellular location">
    <subcellularLocation>
        <location evidence="1 4">Archaeal flagellum</location>
    </subcellularLocation>
</comment>
<comment type="function">
    <text evidence="4">Flagellin is the subunit protein which polymerizes to form the filaments of archaeal flagella.</text>
</comment>
<evidence type="ECO:0000256" key="5">
    <source>
        <dbReference type="SAM" id="Phobius"/>
    </source>
</evidence>
<evidence type="ECO:0000313" key="6">
    <source>
        <dbReference type="EMBL" id="QYZ80256.1"/>
    </source>
</evidence>
<evidence type="ECO:0000256" key="4">
    <source>
        <dbReference type="RuleBase" id="RU361282"/>
    </source>
</evidence>
<evidence type="ECO:0000256" key="2">
    <source>
        <dbReference type="ARBA" id="ARBA00010256"/>
    </source>
</evidence>
<keyword evidence="5" id="KW-0812">Transmembrane</keyword>
<keyword evidence="5" id="KW-1133">Transmembrane helix</keyword>
<sequence>MRKIGSNDEAFTGLEAAIVLIAFVVVAAVFSYVMLGAGFFTSQKSQEVVHTSVAQTSSSMDIAGSVIGNATVNDKIGNVTFYVQLTSGGSPVDIDEVAYVLSTKDELAILEPGNANVVIDKAVKGDGDDLLEKNEMMKITVNAKGAPVDIGPSAKFTIDVKPSVGAALPIVRHAPPGIVAGEYYELV</sequence>
<keyword evidence="6" id="KW-0966">Cell projection</keyword>
<evidence type="ECO:0000256" key="1">
    <source>
        <dbReference type="ARBA" id="ARBA00004618"/>
    </source>
</evidence>
<keyword evidence="6" id="KW-0282">Flagellum</keyword>
<name>A0A8G1A3A8_9EURY</name>
<dbReference type="PANTHER" id="PTHR35903:SF1">
    <property type="entry name" value="FLAGELLIN B1"/>
    <property type="match status" value="1"/>
</dbReference>
<reference evidence="6" key="2">
    <citation type="submission" date="2019-03" db="EMBL/GenBank/DDBJ databases">
        <authorList>
            <person name="Chen S.-C."/>
            <person name="Wu S.-Y."/>
            <person name="Lai M.-C."/>
        </authorList>
    </citation>
    <scope>NUCLEOTIDE SEQUENCE</scope>
    <source>
        <strain evidence="6">ML15</strain>
    </source>
</reference>
<gene>
    <name evidence="6" type="ORF">E2N92_12850</name>
</gene>
<keyword evidence="5" id="KW-0472">Membrane</keyword>
<dbReference type="GO" id="GO:0097588">
    <property type="term" value="P:archaeal or bacterial-type flagellum-dependent cell motility"/>
    <property type="evidence" value="ECO:0007669"/>
    <property type="project" value="InterPro"/>
</dbReference>
<dbReference type="GO" id="GO:0005198">
    <property type="term" value="F:structural molecule activity"/>
    <property type="evidence" value="ECO:0007669"/>
    <property type="project" value="InterPro"/>
</dbReference>
<dbReference type="AlphaFoldDB" id="A0A8G1A3A8"/>
<evidence type="ECO:0000313" key="7">
    <source>
        <dbReference type="Proteomes" id="UP000826709"/>
    </source>
</evidence>
<protein>
    <recommendedName>
        <fullName evidence="4">Flagellin</fullName>
    </recommendedName>
</protein>
<dbReference type="KEGG" id="mfk:E2N92_12850"/>
<dbReference type="RefSeq" id="WP_220681566.1">
    <property type="nucleotide sequence ID" value="NZ_CP037968.1"/>
</dbReference>
<dbReference type="OrthoDB" id="111617at2157"/>
<dbReference type="InterPro" id="IPR013373">
    <property type="entry name" value="Flagellin/pilin_N_arc"/>
</dbReference>
<dbReference type="PANTHER" id="PTHR35903">
    <property type="entry name" value="FLAGELLIN B1"/>
    <property type="match status" value="1"/>
</dbReference>
<keyword evidence="7" id="KW-1185">Reference proteome</keyword>
<dbReference type="EMBL" id="CP037968">
    <property type="protein sequence ID" value="QYZ80256.1"/>
    <property type="molecule type" value="Genomic_DNA"/>
</dbReference>
<keyword evidence="6" id="KW-0969">Cilium</keyword>
<dbReference type="NCBIfam" id="TIGR02537">
    <property type="entry name" value="arch_flag_Nterm"/>
    <property type="match status" value="1"/>
</dbReference>
<comment type="similarity">
    <text evidence="2 4">Belongs to the archaeal flagellin family.</text>
</comment>
<dbReference type="GO" id="GO:0097589">
    <property type="term" value="C:archaeal-type flagellum"/>
    <property type="evidence" value="ECO:0007669"/>
    <property type="project" value="UniProtKB-SubCell"/>
</dbReference>
<reference evidence="6" key="1">
    <citation type="journal article" date="2005" name="Int. J. Syst. Evol. Microbiol.">
        <title>Methanofollis formosanus sp. nov., isolated from a fish pond.</title>
        <authorList>
            <person name="Wu S.Y."/>
            <person name="Chen S.C."/>
            <person name="Lai M.C."/>
        </authorList>
    </citation>
    <scope>NUCLEOTIDE SEQUENCE</scope>
    <source>
        <strain evidence="6">ML15</strain>
    </source>
</reference>
<dbReference type="Proteomes" id="UP000826709">
    <property type="component" value="Chromosome"/>
</dbReference>
<proteinExistence type="inferred from homology"/>
<accession>A0A8G1A3A8</accession>
<keyword evidence="3 4" id="KW-0974">Archaeal flagellum</keyword>
<feature type="transmembrane region" description="Helical" evidence="5">
    <location>
        <begin position="16"/>
        <end position="40"/>
    </location>
</feature>
<dbReference type="Pfam" id="PF01917">
    <property type="entry name" value="Flagellin_arch-type"/>
    <property type="match status" value="1"/>
</dbReference>
<organism evidence="6 7">
    <name type="scientific">Methanofollis formosanus</name>
    <dbReference type="NCBI Taxonomy" id="299308"/>
    <lineage>
        <taxon>Archaea</taxon>
        <taxon>Methanobacteriati</taxon>
        <taxon>Methanobacteriota</taxon>
        <taxon>Stenosarchaea group</taxon>
        <taxon>Methanomicrobia</taxon>
        <taxon>Methanomicrobiales</taxon>
        <taxon>Methanomicrobiaceae</taxon>
        <taxon>Methanofollis</taxon>
    </lineage>
</organism>
<dbReference type="InterPro" id="IPR002774">
    <property type="entry name" value="Flagellin_arc-type"/>
</dbReference>
<evidence type="ECO:0000256" key="3">
    <source>
        <dbReference type="ARBA" id="ARBA00022440"/>
    </source>
</evidence>